<name>A0AAX4K405_9TREE</name>
<feature type="transmembrane region" description="Helical" evidence="6">
    <location>
        <begin position="533"/>
        <end position="554"/>
    </location>
</feature>
<sequence>MSVDQPHSGNQPSIPNSNVIVRHNLEDNNNNNNNNNNTSTPSSSTSTLKENNQSEKTESIKMSKEQSSESNSGLPDIKPKDFGIDENATKMPIEAEAENMNDKPPSFKSIEIESSPITNSDNQIRRNNNDDKDKNEKDESGLPIIEESNVEMIDGRPKDIYDRFTKAQKLRILGIVSFSAIIAPMTSSIFLPSIPQMAEELKTTPEIINYTVAVFIVIIGIAPVFWSPYAGFYGRRPIYLASMPIMVIATIGVSLCKNVAGLTAARIIQGIGSSCFLSVGAGSVGDIYRPTERSRGMAAFYGVTLIGPGISPAIAGIFTEYTKPGWRTTQYFLIGIASLSIFLCYFFLPETSHPPLPHETLKKQRNKKFVWFWCNPLSSLGLLRWPNILVACLISSCCMIDTYCVLVPLSSVFKQRYHINNLAISGSLYLASGAGNILGTKFIGPRADAIVIKWIEKRGYRRPEDRLRAAFFGMWFLMPASILIYGWLLKYGSGGIAPPLIMVFLNGVALMFALAPLNTYLVDAMQTRSAEVIAVNNFIRYLFAAAASACILPITNAIGWGITMTIAAVLTWISALGLLLLYKYGDKWRERSAMKYGVTTIKAPDEEVISQSNDEEAGIQSIVQRKNSDASNNNNNNHHHDDENHEHPVELSRPTTSTTNRGRANSNLIRMNSLQRQKTNQSNKDKLPNVEQVLKRTVSLSGTSVHGGG</sequence>
<dbReference type="AlphaFoldDB" id="A0AAX4K405"/>
<feature type="transmembrane region" description="Helical" evidence="6">
    <location>
        <begin position="207"/>
        <end position="226"/>
    </location>
</feature>
<proteinExistence type="predicted"/>
<dbReference type="PROSITE" id="PS50850">
    <property type="entry name" value="MFS"/>
    <property type="match status" value="1"/>
</dbReference>
<feature type="compositionally biased region" description="Low complexity" evidence="5">
    <location>
        <begin position="28"/>
        <end position="47"/>
    </location>
</feature>
<organism evidence="8 9">
    <name type="scientific">Kwoniella dendrophila CBS 6074</name>
    <dbReference type="NCBI Taxonomy" id="1295534"/>
    <lineage>
        <taxon>Eukaryota</taxon>
        <taxon>Fungi</taxon>
        <taxon>Dikarya</taxon>
        <taxon>Basidiomycota</taxon>
        <taxon>Agaricomycotina</taxon>
        <taxon>Tremellomycetes</taxon>
        <taxon>Tremellales</taxon>
        <taxon>Cryptococcaceae</taxon>
        <taxon>Kwoniella</taxon>
    </lineage>
</organism>
<dbReference type="RefSeq" id="XP_066078876.1">
    <property type="nucleotide sequence ID" value="XM_066222779.1"/>
</dbReference>
<feature type="transmembrane region" description="Helical" evidence="6">
    <location>
        <begin position="560"/>
        <end position="582"/>
    </location>
</feature>
<evidence type="ECO:0000313" key="8">
    <source>
        <dbReference type="EMBL" id="WWC92114.1"/>
    </source>
</evidence>
<keyword evidence="9" id="KW-1185">Reference proteome</keyword>
<dbReference type="Pfam" id="PF07690">
    <property type="entry name" value="MFS_1"/>
    <property type="match status" value="1"/>
</dbReference>
<feature type="region of interest" description="Disordered" evidence="5">
    <location>
        <begin position="627"/>
        <end position="691"/>
    </location>
</feature>
<dbReference type="PANTHER" id="PTHR23502">
    <property type="entry name" value="MAJOR FACILITATOR SUPERFAMILY"/>
    <property type="match status" value="1"/>
</dbReference>
<evidence type="ECO:0000256" key="2">
    <source>
        <dbReference type="ARBA" id="ARBA00022692"/>
    </source>
</evidence>
<feature type="compositionally biased region" description="Polar residues" evidence="5">
    <location>
        <begin position="653"/>
        <end position="682"/>
    </location>
</feature>
<feature type="domain" description="Major facilitator superfamily (MFS) profile" evidence="7">
    <location>
        <begin position="172"/>
        <end position="589"/>
    </location>
</feature>
<dbReference type="SUPFAM" id="SSF103473">
    <property type="entry name" value="MFS general substrate transporter"/>
    <property type="match status" value="1"/>
</dbReference>
<accession>A0AAX4K405</accession>
<keyword evidence="4 6" id="KW-0472">Membrane</keyword>
<feature type="transmembrane region" description="Helical" evidence="6">
    <location>
        <begin position="238"/>
        <end position="255"/>
    </location>
</feature>
<feature type="transmembrane region" description="Helical" evidence="6">
    <location>
        <begin position="330"/>
        <end position="348"/>
    </location>
</feature>
<reference evidence="8 9" key="1">
    <citation type="submission" date="2024-01" db="EMBL/GenBank/DDBJ databases">
        <title>Comparative genomics of Cryptococcus and Kwoniella reveals pathogenesis evolution and contrasting modes of karyotype evolution via chromosome fusion or intercentromeric recombination.</title>
        <authorList>
            <person name="Coelho M.A."/>
            <person name="David-Palma M."/>
            <person name="Shea T."/>
            <person name="Bowers K."/>
            <person name="McGinley-Smith S."/>
            <person name="Mohammad A.W."/>
            <person name="Gnirke A."/>
            <person name="Yurkov A.M."/>
            <person name="Nowrousian M."/>
            <person name="Sun S."/>
            <person name="Cuomo C.A."/>
            <person name="Heitman J."/>
        </authorList>
    </citation>
    <scope>NUCLEOTIDE SEQUENCE [LARGE SCALE GENOMIC DNA]</scope>
    <source>
        <strain evidence="8 9">CBS 6074</strain>
    </source>
</reference>
<gene>
    <name evidence="8" type="ORF">L201_007068</name>
</gene>
<dbReference type="PRINTS" id="PR01036">
    <property type="entry name" value="TCRTETB"/>
</dbReference>
<keyword evidence="3 6" id="KW-1133">Transmembrane helix</keyword>
<feature type="compositionally biased region" description="Polar residues" evidence="5">
    <location>
        <begin position="1"/>
        <end position="19"/>
    </location>
</feature>
<feature type="transmembrane region" description="Helical" evidence="6">
    <location>
        <begin position="500"/>
        <end position="521"/>
    </location>
</feature>
<evidence type="ECO:0000256" key="4">
    <source>
        <dbReference type="ARBA" id="ARBA00023136"/>
    </source>
</evidence>
<dbReference type="EMBL" id="CP144107">
    <property type="protein sequence ID" value="WWC92114.1"/>
    <property type="molecule type" value="Genomic_DNA"/>
</dbReference>
<feature type="compositionally biased region" description="Basic and acidic residues" evidence="5">
    <location>
        <begin position="52"/>
        <end position="67"/>
    </location>
</feature>
<feature type="transmembrane region" description="Helical" evidence="6">
    <location>
        <begin position="172"/>
        <end position="195"/>
    </location>
</feature>
<comment type="subcellular location">
    <subcellularLocation>
        <location evidence="1">Membrane</location>
        <topology evidence="1">Multi-pass membrane protein</topology>
    </subcellularLocation>
</comment>
<feature type="transmembrane region" description="Helical" evidence="6">
    <location>
        <begin position="369"/>
        <end position="387"/>
    </location>
</feature>
<evidence type="ECO:0000259" key="7">
    <source>
        <dbReference type="PROSITE" id="PS50850"/>
    </source>
</evidence>
<dbReference type="InterPro" id="IPR036259">
    <property type="entry name" value="MFS_trans_sf"/>
</dbReference>
<evidence type="ECO:0000256" key="3">
    <source>
        <dbReference type="ARBA" id="ARBA00022989"/>
    </source>
</evidence>
<feature type="compositionally biased region" description="Basic and acidic residues" evidence="5">
    <location>
        <begin position="123"/>
        <end position="140"/>
    </location>
</feature>
<feature type="transmembrane region" description="Helical" evidence="6">
    <location>
        <begin position="300"/>
        <end position="318"/>
    </location>
</feature>
<feature type="compositionally biased region" description="Basic and acidic residues" evidence="5">
    <location>
        <begin position="638"/>
        <end position="650"/>
    </location>
</feature>
<dbReference type="CDD" id="cd17323">
    <property type="entry name" value="MFS_Tpo1_MDR_like"/>
    <property type="match status" value="1"/>
</dbReference>
<feature type="transmembrane region" description="Helical" evidence="6">
    <location>
        <begin position="467"/>
        <end position="488"/>
    </location>
</feature>
<dbReference type="GeneID" id="91097737"/>
<keyword evidence="2 6" id="KW-0812">Transmembrane</keyword>
<evidence type="ECO:0000313" key="9">
    <source>
        <dbReference type="Proteomes" id="UP001355207"/>
    </source>
</evidence>
<feature type="region of interest" description="Disordered" evidence="5">
    <location>
        <begin position="1"/>
        <end position="144"/>
    </location>
</feature>
<feature type="transmembrane region" description="Helical" evidence="6">
    <location>
        <begin position="393"/>
        <end position="413"/>
    </location>
</feature>
<evidence type="ECO:0000256" key="5">
    <source>
        <dbReference type="SAM" id="MobiDB-lite"/>
    </source>
</evidence>
<evidence type="ECO:0000256" key="6">
    <source>
        <dbReference type="SAM" id="Phobius"/>
    </source>
</evidence>
<dbReference type="Gene3D" id="1.20.1250.20">
    <property type="entry name" value="MFS general substrate transporter like domains"/>
    <property type="match status" value="1"/>
</dbReference>
<protein>
    <recommendedName>
        <fullName evidence="7">Major facilitator superfamily (MFS) profile domain-containing protein</fullName>
    </recommendedName>
</protein>
<dbReference type="InterPro" id="IPR011701">
    <property type="entry name" value="MFS"/>
</dbReference>
<evidence type="ECO:0000256" key="1">
    <source>
        <dbReference type="ARBA" id="ARBA00004141"/>
    </source>
</evidence>
<dbReference type="Proteomes" id="UP001355207">
    <property type="component" value="Chromosome 10"/>
</dbReference>
<dbReference type="GO" id="GO:0022857">
    <property type="term" value="F:transmembrane transporter activity"/>
    <property type="evidence" value="ECO:0007669"/>
    <property type="project" value="InterPro"/>
</dbReference>
<dbReference type="PANTHER" id="PTHR23502:SF64">
    <property type="entry name" value="TRANSPORTER, PUTATIVE (AFU_ORTHOLOGUE AFUA_3G11760)-RELATED"/>
    <property type="match status" value="1"/>
</dbReference>
<dbReference type="InterPro" id="IPR020846">
    <property type="entry name" value="MFS_dom"/>
</dbReference>
<dbReference type="GO" id="GO:0005886">
    <property type="term" value="C:plasma membrane"/>
    <property type="evidence" value="ECO:0007669"/>
    <property type="project" value="TreeGrafter"/>
</dbReference>